<evidence type="ECO:0000313" key="2">
    <source>
        <dbReference type="EMBL" id="EYF06629.1"/>
    </source>
</evidence>
<sequence>MPSDHRRGNTIMNTSDKLAQGMALSNPFLAASPFAGSQFASSPFASSPFVAQAEASMEVPADAPEGTYTYALVKSAPDVPASEVEVSAPAVEISIRWGASVLHVAHLSPPRSFYVGEAAGKDATDFSLPAERLGGAARAPLALVEGGVVYAVILPGATGSVTIAGEKVSLAQRIASGEATPCADVMGAYRIALPLGAQARVELGDMVFEVSTGNAGKAVAGRVKLDKRSLPFAALSLAVHLGVLGSMAAFMPPMAMAGESEVSAEQTYLMAQAFKAMAEREPEQTKEASADAGQAQGGSGQAAAGESGKMGSEVSRAQNGRYAQAGAKDNPEPMVSRSNLMKDASTFGMVGILQGGVSDPNGVTSPWGVFEASGRDALTANGNMWGQNIHESGGMGGLGLSGVGEQGGGLGAGIGLGALGTIGNGNGLGDGQGFGPGGRSSGRLQPSHKVSSPIVRVSTATVSGRLPPEVIQRTVRQNFGRFRHCYEAGLRGNPNLAGRVSVAFVIGRDGAVSSVQNAGSDMADPSVVSCVVRSFYGLSFPSPENGIVTVTYPIAFSPGN</sequence>
<accession>A0A017TBM9</accession>
<dbReference type="eggNOG" id="COG1716">
    <property type="taxonomic scope" value="Bacteria"/>
</dbReference>
<reference evidence="2 3" key="1">
    <citation type="submission" date="2013-05" db="EMBL/GenBank/DDBJ databases">
        <title>Genome assembly of Chondromyces apiculatus DSM 436.</title>
        <authorList>
            <person name="Sharma G."/>
            <person name="Khatri I."/>
            <person name="Kaur C."/>
            <person name="Mayilraj S."/>
            <person name="Subramanian S."/>
        </authorList>
    </citation>
    <scope>NUCLEOTIDE SEQUENCE [LARGE SCALE GENOMIC DNA]</scope>
    <source>
        <strain evidence="2 3">DSM 436</strain>
    </source>
</reference>
<dbReference type="EMBL" id="ASRX01000015">
    <property type="protein sequence ID" value="EYF06629.1"/>
    <property type="molecule type" value="Genomic_DNA"/>
</dbReference>
<dbReference type="SUPFAM" id="SSF74653">
    <property type="entry name" value="TolA/TonB C-terminal domain"/>
    <property type="match status" value="1"/>
</dbReference>
<evidence type="ECO:0000313" key="3">
    <source>
        <dbReference type="Proteomes" id="UP000019678"/>
    </source>
</evidence>
<dbReference type="InterPro" id="IPR049806">
    <property type="entry name" value="MasK-like_C"/>
</dbReference>
<feature type="compositionally biased region" description="Gly residues" evidence="1">
    <location>
        <begin position="429"/>
        <end position="440"/>
    </location>
</feature>
<organism evidence="2 3">
    <name type="scientific">Chondromyces apiculatus DSM 436</name>
    <dbReference type="NCBI Taxonomy" id="1192034"/>
    <lineage>
        <taxon>Bacteria</taxon>
        <taxon>Pseudomonadati</taxon>
        <taxon>Myxococcota</taxon>
        <taxon>Polyangia</taxon>
        <taxon>Polyangiales</taxon>
        <taxon>Polyangiaceae</taxon>
        <taxon>Chondromyces</taxon>
    </lineage>
</organism>
<protein>
    <recommendedName>
        <fullName evidence="4">AgmX/PglI C-terminal domain-containing protein</fullName>
    </recommendedName>
</protein>
<dbReference type="STRING" id="1192034.CAP_1759"/>
<feature type="region of interest" description="Disordered" evidence="1">
    <location>
        <begin position="429"/>
        <end position="450"/>
    </location>
</feature>
<dbReference type="AlphaFoldDB" id="A0A017TBM9"/>
<gene>
    <name evidence="2" type="ORF">CAP_1759</name>
</gene>
<name>A0A017TBM9_9BACT</name>
<comment type="caution">
    <text evidence="2">The sequence shown here is derived from an EMBL/GenBank/DDBJ whole genome shotgun (WGS) entry which is preliminary data.</text>
</comment>
<keyword evidence="3" id="KW-1185">Reference proteome</keyword>
<feature type="region of interest" description="Disordered" evidence="1">
    <location>
        <begin position="279"/>
        <end position="315"/>
    </location>
</feature>
<evidence type="ECO:0008006" key="4">
    <source>
        <dbReference type="Google" id="ProtNLM"/>
    </source>
</evidence>
<dbReference type="NCBIfam" id="NF033768">
    <property type="entry name" value="myxo_SS_tail"/>
    <property type="match status" value="1"/>
</dbReference>
<proteinExistence type="predicted"/>
<feature type="compositionally biased region" description="Basic and acidic residues" evidence="1">
    <location>
        <begin position="279"/>
        <end position="289"/>
    </location>
</feature>
<dbReference type="Proteomes" id="UP000019678">
    <property type="component" value="Unassembled WGS sequence"/>
</dbReference>
<evidence type="ECO:0000256" key="1">
    <source>
        <dbReference type="SAM" id="MobiDB-lite"/>
    </source>
</evidence>